<dbReference type="Pfam" id="PF07980">
    <property type="entry name" value="SusD_RagB"/>
    <property type="match status" value="1"/>
</dbReference>
<organism evidence="9 10">
    <name type="scientific">Dysgonomonas hofstadii</name>
    <dbReference type="NCBI Taxonomy" id="637886"/>
    <lineage>
        <taxon>Bacteria</taxon>
        <taxon>Pseudomonadati</taxon>
        <taxon>Bacteroidota</taxon>
        <taxon>Bacteroidia</taxon>
        <taxon>Bacteroidales</taxon>
        <taxon>Dysgonomonadaceae</taxon>
        <taxon>Dysgonomonas</taxon>
    </lineage>
</organism>
<comment type="similarity">
    <text evidence="2">Belongs to the SusD family.</text>
</comment>
<evidence type="ECO:0000256" key="3">
    <source>
        <dbReference type="ARBA" id="ARBA00022729"/>
    </source>
</evidence>
<dbReference type="RefSeq" id="WP_183307649.1">
    <property type="nucleotide sequence ID" value="NZ_JACIEP010000009.1"/>
</dbReference>
<dbReference type="Proteomes" id="UP000555103">
    <property type="component" value="Unassembled WGS sequence"/>
</dbReference>
<dbReference type="EMBL" id="JACIEP010000009">
    <property type="protein sequence ID" value="MBB4036752.1"/>
    <property type="molecule type" value="Genomic_DNA"/>
</dbReference>
<accession>A0A840CWA2</accession>
<name>A0A840CWA2_9BACT</name>
<evidence type="ECO:0000256" key="6">
    <source>
        <dbReference type="SAM" id="SignalP"/>
    </source>
</evidence>
<dbReference type="Gene3D" id="1.25.40.390">
    <property type="match status" value="1"/>
</dbReference>
<evidence type="ECO:0000256" key="2">
    <source>
        <dbReference type="ARBA" id="ARBA00006275"/>
    </source>
</evidence>
<feature type="domain" description="SusD-like N-terminal" evidence="8">
    <location>
        <begin position="23"/>
        <end position="228"/>
    </location>
</feature>
<protein>
    <recommendedName>
        <fullName evidence="11">SusD family protein</fullName>
    </recommendedName>
</protein>
<dbReference type="SUPFAM" id="SSF48452">
    <property type="entry name" value="TPR-like"/>
    <property type="match status" value="1"/>
</dbReference>
<evidence type="ECO:0000313" key="9">
    <source>
        <dbReference type="EMBL" id="MBB4036752.1"/>
    </source>
</evidence>
<evidence type="ECO:0000256" key="5">
    <source>
        <dbReference type="ARBA" id="ARBA00023237"/>
    </source>
</evidence>
<dbReference type="PROSITE" id="PS51257">
    <property type="entry name" value="PROKAR_LIPOPROTEIN"/>
    <property type="match status" value="1"/>
</dbReference>
<keyword evidence="10" id="KW-1185">Reference proteome</keyword>
<feature type="chain" id="PRO_5032647351" description="SusD family protein" evidence="6">
    <location>
        <begin position="22"/>
        <end position="534"/>
    </location>
</feature>
<keyword evidence="5" id="KW-0998">Cell outer membrane</keyword>
<evidence type="ECO:0000256" key="4">
    <source>
        <dbReference type="ARBA" id="ARBA00023136"/>
    </source>
</evidence>
<dbReference type="InterPro" id="IPR011990">
    <property type="entry name" value="TPR-like_helical_dom_sf"/>
</dbReference>
<dbReference type="InterPro" id="IPR033985">
    <property type="entry name" value="SusD-like_N"/>
</dbReference>
<sequence>MKKIHIYIASLILLATSFAGCKDWLDVDPVDKTKESTQYSTESGINSVMNGLYRSMDDNTLYGGYLTRTLIECMANRYIYYSTYVNGTYAAYTINNWSKYLWNADSYTNSDVESQATSIWRNGYSLAFDVNNFLKSLRESSVSLTEDKRNILNGEAYAMRAYIHFDLFRLFGPVYTNADATTKIMPYNSLMLDKNFEEEMFLLTDQTAPAFMDSVLTDINRAEALLEKSDPIITDFSTAVTTELSSENFYTQNRNRRMNYYAVRALKARVLQYMGRTDEAVQIAQSIIDKVGTVGADNTTLSGFALATDISLDYTLFSEVIFGLHDLSMYSKAENWFTSVTAPQSGYFTSNHYITNIYDLSSGGDYRSSAMKNAGINLNVHPNLSSVWYGNRFSVKTSSSRPAGLYFQPLIRLSEMYYIVAEKYIDDSNFMDAASLLNVILAARGVDNLYSIGGANNPDLPNENSYTTDNFMKFLRKEYYREFGYEGQIFFFYKRHNSDQMLNSNFYDTSNMFQTLENPTVAYTLPIPSVETNY</sequence>
<evidence type="ECO:0000256" key="1">
    <source>
        <dbReference type="ARBA" id="ARBA00004442"/>
    </source>
</evidence>
<evidence type="ECO:0008006" key="11">
    <source>
        <dbReference type="Google" id="ProtNLM"/>
    </source>
</evidence>
<comment type="subcellular location">
    <subcellularLocation>
        <location evidence="1">Cell outer membrane</location>
    </subcellularLocation>
</comment>
<keyword evidence="4" id="KW-0472">Membrane</keyword>
<dbReference type="InterPro" id="IPR012944">
    <property type="entry name" value="SusD_RagB_dom"/>
</dbReference>
<comment type="caution">
    <text evidence="9">The sequence shown here is derived from an EMBL/GenBank/DDBJ whole genome shotgun (WGS) entry which is preliminary data.</text>
</comment>
<proteinExistence type="inferred from homology"/>
<gene>
    <name evidence="9" type="ORF">GGR21_002665</name>
</gene>
<feature type="signal peptide" evidence="6">
    <location>
        <begin position="1"/>
        <end position="21"/>
    </location>
</feature>
<evidence type="ECO:0000259" key="7">
    <source>
        <dbReference type="Pfam" id="PF07980"/>
    </source>
</evidence>
<evidence type="ECO:0000313" key="10">
    <source>
        <dbReference type="Proteomes" id="UP000555103"/>
    </source>
</evidence>
<reference evidence="9 10" key="1">
    <citation type="submission" date="2020-08" db="EMBL/GenBank/DDBJ databases">
        <title>Genomic Encyclopedia of Type Strains, Phase IV (KMG-IV): sequencing the most valuable type-strain genomes for metagenomic binning, comparative biology and taxonomic classification.</title>
        <authorList>
            <person name="Goeker M."/>
        </authorList>
    </citation>
    <scope>NUCLEOTIDE SEQUENCE [LARGE SCALE GENOMIC DNA]</scope>
    <source>
        <strain evidence="9 10">DSM 104969</strain>
    </source>
</reference>
<evidence type="ECO:0000259" key="8">
    <source>
        <dbReference type="Pfam" id="PF14322"/>
    </source>
</evidence>
<dbReference type="AlphaFoldDB" id="A0A840CWA2"/>
<dbReference type="Pfam" id="PF14322">
    <property type="entry name" value="SusD-like_3"/>
    <property type="match status" value="1"/>
</dbReference>
<keyword evidence="3 6" id="KW-0732">Signal</keyword>
<feature type="domain" description="RagB/SusD" evidence="7">
    <location>
        <begin position="387"/>
        <end position="522"/>
    </location>
</feature>